<accession>A0A1W7D7P9</accession>
<sequence length="83" mass="8722">MPGHGGDAPVATGVLVAVEIDAATVRRGDQVMIGAQAFTVRDLSTLAGGAKRLVFDSGDSFVMGSRTVLWAARRVDPRRRGRA</sequence>
<keyword evidence="2" id="KW-1185">Reference proteome</keyword>
<organism evidence="1 2">
    <name type="scientific">Streptomyces marincola</name>
    <dbReference type="NCBI Taxonomy" id="2878388"/>
    <lineage>
        <taxon>Bacteria</taxon>
        <taxon>Bacillati</taxon>
        <taxon>Actinomycetota</taxon>
        <taxon>Actinomycetes</taxon>
        <taxon>Kitasatosporales</taxon>
        <taxon>Streptomycetaceae</taxon>
        <taxon>Streptomyces</taxon>
    </lineage>
</organism>
<reference evidence="1 2" key="1">
    <citation type="submission" date="2017-05" db="EMBL/GenBank/DDBJ databases">
        <title>Complete genome sequence of Streptomyces sp. SCSIO 03032 revealed the diverse biosynthetic pathways for its bioactive secondary metabolites.</title>
        <authorList>
            <person name="Ma L."/>
            <person name="Zhu Y."/>
            <person name="Zhang W."/>
            <person name="Zhang G."/>
            <person name="Tian X."/>
            <person name="Zhang S."/>
            <person name="Zhang C."/>
        </authorList>
    </citation>
    <scope>NUCLEOTIDE SEQUENCE [LARGE SCALE GENOMIC DNA]</scope>
    <source>
        <strain evidence="1 2">SCSIO 03032</strain>
    </source>
</reference>
<dbReference type="Proteomes" id="UP000194218">
    <property type="component" value="Chromosome"/>
</dbReference>
<name>A0A1W7D7P9_9ACTN</name>
<evidence type="ECO:0000313" key="1">
    <source>
        <dbReference type="EMBL" id="ARQ72610.1"/>
    </source>
</evidence>
<evidence type="ECO:0000313" key="2">
    <source>
        <dbReference type="Proteomes" id="UP000194218"/>
    </source>
</evidence>
<proteinExistence type="predicted"/>
<dbReference type="KEGG" id="smao:CAG99_24190"/>
<protein>
    <submittedName>
        <fullName evidence="1">Uncharacterized protein</fullName>
    </submittedName>
</protein>
<gene>
    <name evidence="1" type="ORF">CAG99_24190</name>
</gene>
<dbReference type="AlphaFoldDB" id="A0A1W7D7P9"/>
<dbReference type="EMBL" id="CP021121">
    <property type="protein sequence ID" value="ARQ72610.1"/>
    <property type="molecule type" value="Genomic_DNA"/>
</dbReference>